<dbReference type="GO" id="GO:0007052">
    <property type="term" value="P:mitotic spindle organization"/>
    <property type="evidence" value="ECO:0007669"/>
    <property type="project" value="TreeGrafter"/>
</dbReference>
<feature type="coiled-coil region" evidence="7">
    <location>
        <begin position="732"/>
        <end position="759"/>
    </location>
</feature>
<dbReference type="InterPro" id="IPR036961">
    <property type="entry name" value="Kinesin_motor_dom_sf"/>
</dbReference>
<dbReference type="Pfam" id="PF00225">
    <property type="entry name" value="Kinesin"/>
    <property type="match status" value="1"/>
</dbReference>
<evidence type="ECO:0000259" key="10">
    <source>
        <dbReference type="PROSITE" id="PS50067"/>
    </source>
</evidence>
<feature type="coiled-coil region" evidence="7">
    <location>
        <begin position="628"/>
        <end position="694"/>
    </location>
</feature>
<dbReference type="PROSITE" id="PS50067">
    <property type="entry name" value="KINESIN_MOTOR_2"/>
    <property type="match status" value="1"/>
</dbReference>
<comment type="caution">
    <text evidence="11">The sequence shown here is derived from an EMBL/GenBank/DDBJ whole genome shotgun (WGS) entry which is preliminary data.</text>
</comment>
<evidence type="ECO:0000256" key="8">
    <source>
        <dbReference type="SAM" id="MobiDB-lite"/>
    </source>
</evidence>
<keyword evidence="9" id="KW-0812">Transmembrane</keyword>
<evidence type="ECO:0000313" key="12">
    <source>
        <dbReference type="Proteomes" id="UP000023152"/>
    </source>
</evidence>
<dbReference type="GO" id="GO:0008017">
    <property type="term" value="F:microtubule binding"/>
    <property type="evidence" value="ECO:0007669"/>
    <property type="project" value="InterPro"/>
</dbReference>
<dbReference type="SUPFAM" id="SSF52540">
    <property type="entry name" value="P-loop containing nucleoside triphosphate hydrolases"/>
    <property type="match status" value="1"/>
</dbReference>
<dbReference type="PRINTS" id="PR00380">
    <property type="entry name" value="KINESINHEAVY"/>
</dbReference>
<keyword evidence="9" id="KW-1133">Transmembrane helix</keyword>
<dbReference type="OMA" id="IFICADE"/>
<feature type="transmembrane region" description="Helical" evidence="9">
    <location>
        <begin position="584"/>
        <end position="605"/>
    </location>
</feature>
<evidence type="ECO:0000256" key="1">
    <source>
        <dbReference type="ARBA" id="ARBA00004496"/>
    </source>
</evidence>
<feature type="region of interest" description="Disordered" evidence="8">
    <location>
        <begin position="47"/>
        <end position="80"/>
    </location>
</feature>
<comment type="caution">
    <text evidence="6">Lacks conserved residue(s) required for the propagation of feature annotation.</text>
</comment>
<dbReference type="InterPro" id="IPR001752">
    <property type="entry name" value="Kinesin_motor_dom"/>
</dbReference>
<feature type="domain" description="Kinesin motor" evidence="10">
    <location>
        <begin position="1"/>
        <end position="185"/>
    </location>
</feature>
<gene>
    <name evidence="11" type="ORF">RFI_24199</name>
</gene>
<dbReference type="InterPro" id="IPR027640">
    <property type="entry name" value="Kinesin-like_fam"/>
</dbReference>
<keyword evidence="2" id="KW-0963">Cytoplasm</keyword>
<feature type="coiled-coil region" evidence="7">
    <location>
        <begin position="245"/>
        <end position="286"/>
    </location>
</feature>
<dbReference type="GO" id="GO:0051231">
    <property type="term" value="P:spindle elongation"/>
    <property type="evidence" value="ECO:0007669"/>
    <property type="project" value="TreeGrafter"/>
</dbReference>
<accession>X6MIB0</accession>
<feature type="compositionally biased region" description="Basic and acidic residues" evidence="8">
    <location>
        <begin position="491"/>
        <end position="504"/>
    </location>
</feature>
<organism evidence="11 12">
    <name type="scientific">Reticulomyxa filosa</name>
    <dbReference type="NCBI Taxonomy" id="46433"/>
    <lineage>
        <taxon>Eukaryota</taxon>
        <taxon>Sar</taxon>
        <taxon>Rhizaria</taxon>
        <taxon>Retaria</taxon>
        <taxon>Foraminifera</taxon>
        <taxon>Monothalamids</taxon>
        <taxon>Reticulomyxidae</taxon>
        <taxon>Reticulomyxa</taxon>
    </lineage>
</organism>
<dbReference type="Proteomes" id="UP000023152">
    <property type="component" value="Unassembled WGS sequence"/>
</dbReference>
<dbReference type="OrthoDB" id="3176171at2759"/>
<feature type="compositionally biased region" description="Low complexity" evidence="8">
    <location>
        <begin position="478"/>
        <end position="490"/>
    </location>
</feature>
<feature type="compositionally biased region" description="Basic and acidic residues" evidence="8">
    <location>
        <begin position="462"/>
        <end position="477"/>
    </location>
</feature>
<evidence type="ECO:0000256" key="9">
    <source>
        <dbReference type="SAM" id="Phobius"/>
    </source>
</evidence>
<evidence type="ECO:0000256" key="7">
    <source>
        <dbReference type="SAM" id="Coils"/>
    </source>
</evidence>
<dbReference type="GO" id="GO:0007018">
    <property type="term" value="P:microtubule-based movement"/>
    <property type="evidence" value="ECO:0007669"/>
    <property type="project" value="InterPro"/>
</dbReference>
<proteinExistence type="inferred from homology"/>
<feature type="compositionally biased region" description="Low complexity" evidence="8">
    <location>
        <begin position="51"/>
        <end position="79"/>
    </location>
</feature>
<dbReference type="PANTHER" id="PTHR47969:SF15">
    <property type="entry name" value="CHROMOSOME-ASSOCIATED KINESIN KIF4A-RELATED"/>
    <property type="match status" value="1"/>
</dbReference>
<evidence type="ECO:0000256" key="6">
    <source>
        <dbReference type="PROSITE-ProRule" id="PRU00283"/>
    </source>
</evidence>
<feature type="region of interest" description="Disordered" evidence="8">
    <location>
        <begin position="400"/>
        <end position="504"/>
    </location>
</feature>
<reference evidence="11 12" key="1">
    <citation type="journal article" date="2013" name="Curr. Biol.">
        <title>The Genome of the Foraminiferan Reticulomyxa filosa.</title>
        <authorList>
            <person name="Glockner G."/>
            <person name="Hulsmann N."/>
            <person name="Schleicher M."/>
            <person name="Noegel A.A."/>
            <person name="Eichinger L."/>
            <person name="Gallinger C."/>
            <person name="Pawlowski J."/>
            <person name="Sierra R."/>
            <person name="Euteneuer U."/>
            <person name="Pillet L."/>
            <person name="Moustafa A."/>
            <person name="Platzer M."/>
            <person name="Groth M."/>
            <person name="Szafranski K."/>
            <person name="Schliwa M."/>
        </authorList>
    </citation>
    <scope>NUCLEOTIDE SEQUENCE [LARGE SCALE GENOMIC DNA]</scope>
</reference>
<dbReference type="GO" id="GO:0005524">
    <property type="term" value="F:ATP binding"/>
    <property type="evidence" value="ECO:0007669"/>
    <property type="project" value="UniProtKB-KW"/>
</dbReference>
<dbReference type="InterPro" id="IPR027417">
    <property type="entry name" value="P-loop_NTPase"/>
</dbReference>
<dbReference type="Gene3D" id="3.40.850.10">
    <property type="entry name" value="Kinesin motor domain"/>
    <property type="match status" value="1"/>
</dbReference>
<feature type="transmembrane region" description="Helical" evidence="9">
    <location>
        <begin position="800"/>
        <end position="819"/>
    </location>
</feature>
<comment type="subcellular location">
    <subcellularLocation>
        <location evidence="1">Cytoplasm</location>
    </subcellularLocation>
</comment>
<comment type="similarity">
    <text evidence="6">Belongs to the TRAFAC class myosin-kinesin ATPase superfamily. Kinesin family.</text>
</comment>
<dbReference type="PANTHER" id="PTHR47969">
    <property type="entry name" value="CHROMOSOME-ASSOCIATED KINESIN KIF4A-RELATED"/>
    <property type="match status" value="1"/>
</dbReference>
<dbReference type="EMBL" id="ASPP01020781">
    <property type="protein sequence ID" value="ETO13177.1"/>
    <property type="molecule type" value="Genomic_DNA"/>
</dbReference>
<evidence type="ECO:0000256" key="4">
    <source>
        <dbReference type="ARBA" id="ARBA00022840"/>
    </source>
</evidence>
<name>X6MIB0_RETFI</name>
<evidence type="ECO:0000256" key="3">
    <source>
        <dbReference type="ARBA" id="ARBA00022741"/>
    </source>
</evidence>
<keyword evidence="3" id="KW-0547">Nucleotide-binding</keyword>
<keyword evidence="12" id="KW-1185">Reference proteome</keyword>
<dbReference type="GO" id="GO:0003777">
    <property type="term" value="F:microtubule motor activity"/>
    <property type="evidence" value="ECO:0007669"/>
    <property type="project" value="InterPro"/>
</dbReference>
<dbReference type="AlphaFoldDB" id="X6MIB0"/>
<keyword evidence="9" id="KW-0472">Membrane</keyword>
<feature type="coiled-coil region" evidence="7">
    <location>
        <begin position="324"/>
        <end position="351"/>
    </location>
</feature>
<evidence type="ECO:0000313" key="11">
    <source>
        <dbReference type="EMBL" id="ETO13177.1"/>
    </source>
</evidence>
<protein>
    <submittedName>
        <fullName evidence="11">Kinesin family member 21A</fullName>
    </submittedName>
</protein>
<evidence type="ECO:0000256" key="5">
    <source>
        <dbReference type="ARBA" id="ARBA00023054"/>
    </source>
</evidence>
<evidence type="ECO:0000256" key="2">
    <source>
        <dbReference type="ARBA" id="ARBA00022490"/>
    </source>
</evidence>
<feature type="compositionally biased region" description="Acidic residues" evidence="8">
    <location>
        <begin position="400"/>
        <end position="415"/>
    </location>
</feature>
<sequence length="826" mass="95214">MDMLEALDRGGACRSTACTQMNDQSSRSHAVFTIHLRQIKHPKVDKFSAQDSNNDNNNSNSNDNDNDNNNDNNNNDNNDASAAEPIVLQSKFHFVDLAGAVGTRLIEGISINSGLLALGNVISALGDPRLKCTHVPFRDSKITRLLQDSLGGNSCTLMVACISPAASNILESKSTLAYANRAKNIQNKPVVNRDSRSKEIFDLKARVKELEARLKKSNGPEDVQSWKSPMADQGFQAWVDQTDQINQLKSDLTDANNEVIRLQEKTKQLRLQLSEMAERLATAKADDEMQRQERARFFQRLHELVPSVDLDSLTLLPREEPKTLDTYIQANAKLQLENEQLKKELALKTQSESLCDRDLLHLLQDHVSKLVKGDLNGMNESIALLEKAKKKNHETMAIMEEEEDVEEVEEEEDDKTNEHFIATPEMDQSLIKEENEDDDSAEINEEWTEMEGEGEEDEDGEEGRREDSAMATEDNKDNNNNNNNNNNNDENANKNDSANHEKSTDLEPAAQLLKEERKLGIIFICADEVYNTQKRLLQQVKDTEKKKLDLETEQLTRERTQKLNHEKYSREIDKTNRDIEILQVFHHFYFFILFSCLIKVVFFLFQKKKKKNVLKQLVEQKRVDATKKEYYEKQIQDLNIELEDAYKKTRQLETEKSKLNPEDIKKFQASQVKLQEYENKIKLLTKQLLECKLSNSQSFFVCLFSFIEINIFFLKKKKGETTTMHKEDQVKINKMNQKLIQLKSKKVSLQKKMEEESHTYTMWKKQSEIVIKQLTKTTREKDIQVLMLVYTLRQARQYRVFCVCVCVCTALCCAIDTAAKEQITHY</sequence>
<dbReference type="SMART" id="SM00129">
    <property type="entry name" value="KISc"/>
    <property type="match status" value="1"/>
</dbReference>
<keyword evidence="4" id="KW-0067">ATP-binding</keyword>
<dbReference type="GO" id="GO:0005737">
    <property type="term" value="C:cytoplasm"/>
    <property type="evidence" value="ECO:0007669"/>
    <property type="project" value="UniProtKB-SubCell"/>
</dbReference>
<feature type="compositionally biased region" description="Acidic residues" evidence="8">
    <location>
        <begin position="434"/>
        <end position="461"/>
    </location>
</feature>
<dbReference type="GO" id="GO:0005875">
    <property type="term" value="C:microtubule associated complex"/>
    <property type="evidence" value="ECO:0007669"/>
    <property type="project" value="TreeGrafter"/>
</dbReference>
<keyword evidence="5 7" id="KW-0175">Coiled coil</keyword>